<gene>
    <name evidence="5" type="ORF">CC78DRAFT_564773</name>
</gene>
<comment type="caution">
    <text evidence="5">The sequence shown here is derived from an EMBL/GenBank/DDBJ whole genome shotgun (WGS) entry which is preliminary data.</text>
</comment>
<dbReference type="InterPro" id="IPR036318">
    <property type="entry name" value="FAD-bd_PCMH-like_sf"/>
</dbReference>
<dbReference type="Proteomes" id="UP000800093">
    <property type="component" value="Unassembled WGS sequence"/>
</dbReference>
<dbReference type="Gene3D" id="3.30.465.10">
    <property type="match status" value="2"/>
</dbReference>
<dbReference type="PANTHER" id="PTHR13878">
    <property type="entry name" value="GULONOLACTONE OXIDASE"/>
    <property type="match status" value="1"/>
</dbReference>
<name>A0A9P4NAA6_9PLEO</name>
<evidence type="ECO:0000256" key="1">
    <source>
        <dbReference type="ARBA" id="ARBA00005466"/>
    </source>
</evidence>
<evidence type="ECO:0000313" key="6">
    <source>
        <dbReference type="Proteomes" id="UP000800093"/>
    </source>
</evidence>
<keyword evidence="2" id="KW-0560">Oxidoreductase</keyword>
<dbReference type="Pfam" id="PF08031">
    <property type="entry name" value="BBE"/>
    <property type="match status" value="1"/>
</dbReference>
<reference evidence="6" key="1">
    <citation type="journal article" date="2020" name="Stud. Mycol.">
        <title>101 Dothideomycetes genomes: A test case for predicting lifestyles and emergence of pathogens.</title>
        <authorList>
            <person name="Haridas S."/>
            <person name="Albert R."/>
            <person name="Binder M."/>
            <person name="Bloem J."/>
            <person name="LaButti K."/>
            <person name="Salamov A."/>
            <person name="Andreopoulos B."/>
            <person name="Baker S."/>
            <person name="Barry K."/>
            <person name="Bills G."/>
            <person name="Bluhm B."/>
            <person name="Cannon C."/>
            <person name="Castanera R."/>
            <person name="Culley D."/>
            <person name="Daum C."/>
            <person name="Ezra D."/>
            <person name="Gonzalez J."/>
            <person name="Henrissat B."/>
            <person name="Kuo A."/>
            <person name="Liang C."/>
            <person name="Lipzen A."/>
            <person name="Lutzoni F."/>
            <person name="Magnuson J."/>
            <person name="Mondo S."/>
            <person name="Nolan M."/>
            <person name="Ohm R."/>
            <person name="Pangilinan J."/>
            <person name="Park H.-J."/>
            <person name="Ramirez L."/>
            <person name="Alfaro M."/>
            <person name="Sun H."/>
            <person name="Tritt A."/>
            <person name="Yoshinaga Y."/>
            <person name="Zwiers L.-H."/>
            <person name="Turgeon B."/>
            <person name="Goodwin S."/>
            <person name="Spatafora J."/>
            <person name="Crous P."/>
            <person name="Grigoriev I."/>
        </authorList>
    </citation>
    <scope>NUCLEOTIDE SEQUENCE [LARGE SCALE GENOMIC DNA]</scope>
    <source>
        <strain evidence="6">CBS 304.66</strain>
    </source>
</reference>
<dbReference type="InterPro" id="IPR050432">
    <property type="entry name" value="FAD-linked_Oxidoreductases_BP"/>
</dbReference>
<proteinExistence type="inferred from homology"/>
<organism evidence="5 6">
    <name type="scientific">Lojkania enalia</name>
    <dbReference type="NCBI Taxonomy" id="147567"/>
    <lineage>
        <taxon>Eukaryota</taxon>
        <taxon>Fungi</taxon>
        <taxon>Dikarya</taxon>
        <taxon>Ascomycota</taxon>
        <taxon>Pezizomycotina</taxon>
        <taxon>Dothideomycetes</taxon>
        <taxon>Pleosporomycetidae</taxon>
        <taxon>Pleosporales</taxon>
        <taxon>Pleosporales incertae sedis</taxon>
        <taxon>Lojkania</taxon>
    </lineage>
</organism>
<evidence type="ECO:0000256" key="3">
    <source>
        <dbReference type="SAM" id="SignalP"/>
    </source>
</evidence>
<dbReference type="GO" id="GO:0071949">
    <property type="term" value="F:FAD binding"/>
    <property type="evidence" value="ECO:0007669"/>
    <property type="project" value="InterPro"/>
</dbReference>
<protein>
    <submittedName>
        <fullName evidence="5">FAD-binding domain-containing protein</fullName>
    </submittedName>
</protein>
<dbReference type="InterPro" id="IPR006094">
    <property type="entry name" value="Oxid_FAD_bind_N"/>
</dbReference>
<dbReference type="OrthoDB" id="9983560at2759"/>
<comment type="similarity">
    <text evidence="1">Belongs to the oxygen-dependent FAD-linked oxidoreductase family.</text>
</comment>
<dbReference type="PANTHER" id="PTHR13878:SF91">
    <property type="entry name" value="FAD BINDING DOMAIN PROTEIN (AFU_ORTHOLOGUE AFUA_6G12070)-RELATED"/>
    <property type="match status" value="1"/>
</dbReference>
<dbReference type="GO" id="GO:0016491">
    <property type="term" value="F:oxidoreductase activity"/>
    <property type="evidence" value="ECO:0007669"/>
    <property type="project" value="UniProtKB-KW"/>
</dbReference>
<dbReference type="InterPro" id="IPR016169">
    <property type="entry name" value="FAD-bd_PCMH_sub2"/>
</dbReference>
<sequence>MSQLHTLAFTFFCAFALAASNLSTKCKCAPGDSCWPSFSDFSALNRTLGGRLIQALPPASVCYQDQPNYNATACDIVTTSWFNSKFHANDPISVGWPCWANNPCPPIFSNGTSVTGDPEAGGTGCRIGAYPVYAVNATEEQHIVAAVKFAKKWRIRLNVKSTGHSFLGRSTAFGSLSVWTHHMRGIEFHESFQPKSCMVNRTQAAVTIAAGETDRDVYAAAAEHDAIVVGGSNQDVGIVGWFTGGGHGPLSSTYGLGVDNVLSARIVTPDGSLRTVNPCFNSDLFWAIRGGGGGTFGVITSVTMRAHPTPKASRHELLLSSLNASDESSFWNIVADVMSEFPRLKKGGMQGYAIILPPASIPSWTMTWAFQVYDKPTGYIQTLIEPLLEKLNRINGTSILYTSSVQDYSNYFAMWDSNIGNEPVASAGLAMGSRLIPPEALTADPHRLARILQNVTAPIQGSPALLYANMVSNDNHNILNEVSTTPAWRDATLHLIVLEGFNDSYALSEAQPVFNRLTYERVALLKSLAPESGAYFNEADAFDPNWQYDFWGHNYPRLRQIKERYDPDSVLWCLSCVGSEEWAEDENGRLCRVPWATG</sequence>
<feature type="chain" id="PRO_5040400831" evidence="3">
    <location>
        <begin position="19"/>
        <end position="598"/>
    </location>
</feature>
<feature type="domain" description="FAD-binding PCMH-type" evidence="4">
    <location>
        <begin position="127"/>
        <end position="309"/>
    </location>
</feature>
<dbReference type="EMBL" id="ML986582">
    <property type="protein sequence ID" value="KAF2269519.1"/>
    <property type="molecule type" value="Genomic_DNA"/>
</dbReference>
<dbReference type="InterPro" id="IPR012951">
    <property type="entry name" value="BBE"/>
</dbReference>
<evidence type="ECO:0000313" key="5">
    <source>
        <dbReference type="EMBL" id="KAF2269519.1"/>
    </source>
</evidence>
<dbReference type="PROSITE" id="PS51387">
    <property type="entry name" value="FAD_PCMH"/>
    <property type="match status" value="1"/>
</dbReference>
<keyword evidence="3" id="KW-0732">Signal</keyword>
<accession>A0A9P4NAA6</accession>
<evidence type="ECO:0000259" key="4">
    <source>
        <dbReference type="PROSITE" id="PS51387"/>
    </source>
</evidence>
<feature type="signal peptide" evidence="3">
    <location>
        <begin position="1"/>
        <end position="18"/>
    </location>
</feature>
<dbReference type="AlphaFoldDB" id="A0A9P4NAA6"/>
<dbReference type="SUPFAM" id="SSF56176">
    <property type="entry name" value="FAD-binding/transporter-associated domain-like"/>
    <property type="match status" value="1"/>
</dbReference>
<dbReference type="InterPro" id="IPR016166">
    <property type="entry name" value="FAD-bd_PCMH"/>
</dbReference>
<evidence type="ECO:0000256" key="2">
    <source>
        <dbReference type="ARBA" id="ARBA00023002"/>
    </source>
</evidence>
<dbReference type="Pfam" id="PF01565">
    <property type="entry name" value="FAD_binding_4"/>
    <property type="match status" value="1"/>
</dbReference>
<keyword evidence="6" id="KW-1185">Reference proteome</keyword>